<evidence type="ECO:0000256" key="4">
    <source>
        <dbReference type="ARBA" id="ARBA00023157"/>
    </source>
</evidence>
<dbReference type="EMBL" id="QUSF01003086">
    <property type="protein sequence ID" value="RLV63327.1"/>
    <property type="molecule type" value="Genomic_DNA"/>
</dbReference>
<feature type="region of interest" description="Disordered" evidence="6">
    <location>
        <begin position="758"/>
        <end position="784"/>
    </location>
</feature>
<dbReference type="SMART" id="SM00369">
    <property type="entry name" value="LRR_TYP"/>
    <property type="match status" value="4"/>
</dbReference>
<dbReference type="PROSITE" id="PS50835">
    <property type="entry name" value="IG_LIKE"/>
    <property type="match status" value="1"/>
</dbReference>
<sequence length="1590" mass="172236">MCVRGFGGTGMSVLGDFRAQGCVVTGFRRFWGAGMGVSGDFGGQGFRGFWRSRGRAARVGAMENNPGPGDGEGTGREEEDEEEEEEEEEEKPRRARERRDRVQRRGDTGAAPAVTGRGRRARGAGPERGKNGKKAGEKSERGGEEGVRAGIQGPGMHREGGGGAPAGGRSGKGVGCDPELQEGKNFWDFPSATTGRWGLSLPAHPKMLPGAASEPVRRLCHPSDPDLGFIPEKFPLGMAALGGGNGGHGKTKGSGCQLWNLEWEGTSGAPWKNPREGNEELSREKFPSQEFQQPRGPHSPWLREGAGIFSMTRSASPLEIPKKSLIYGKAKFPDLWQGRLGKSCGGSIPPQREEPGTPRLPLLISNPEKLFQRGKNKLEGDLGTLPNRFWHSFPSRPFGRAHSRLCPWQEARMRPLLGVVALVTLVSPGLACPAPCSCSTKKNGRLLAECAYRELRDVPRGLSPNVTILTLSANRLGRLGRASLAEAPELQSLWLGYNHISAVEPGTFAALPHLKNLDLSHNRLADFPWQDLRNLSALQILKLSNNRLAAVPRGALAGLRELRSLWLNDNELATLARGTFEGLPALAQLQLFHNPFNCSCKLFWLKEWAHGTSVVLSRAGSTLCAAPARLRGRPVTDIPGALCVPPSAQLTYLSGPAAAGPRDGPTLTLHCSVAGSPPPEIRWQIRTAGRRVDIHGPTVARDGGAKAGRQRFLAFKNGTMAIPDFGKEDEGTYTCLAVNDVGTRDVSINVALAGSANPAEELPRDDPQAGHASGHSCAKGDELDPSGMGEKLVIVYRVSGEARSSAGAREFRLGILLLALGLLLCAPEPNGATAGPGWVVQASLFPFLEELRERGADPARIQPGSAANSRLSQGATSHFSPRPDLRVATGGDNDDDPFPEPPRLPPGRDPRIKSLGMDMDATEDRDGPTALDRESQNPPKIPKLFLVGMGERLGTAEKLNCLEAINIPRVLWNSQRDKYSLSRSAPGIPQIVPNPPGSGDTSVIPSFPKSFPVLGNPQIFPHSGASPRFFPNPSQSQRIPHRSLKSFPVPEFPPNPSQSPQIPQRSPKSFPVLENSKIFPHSGASSQFFPNPSQSQRIPSNPPNASQCWRIPKPFPVLEHSKIPQISLFPKYGTNPQNPGIPQNPPLQQLRNGGDPKIRAWSSSAPKFFLIQGDFRERELAAEVAVGCSWIPINFSHSGIKIVAPMKILGSFHKDLTFNLCFIPGNSGIQDYSRNSSWDGRGEDADLGFRGEPGSARKGKKIPNPAQGVAAILKTKQIPGISRELWVGLWKQIPKFSPARSMELPQILGIFKGILEILGIFQGIFGILNGFWGVFKGFLGFLKGFFHGVLGYLWSCRDWDGLGGNPGKREGTLQGNPNPRVLGIFQRGGMGVAVANPKANSGRIRQLHAARVENSQGNLGLFGIHQEAAHSSPKRQEFWDLRAGRGDPAPPRSHPVGVVSPKFPVPIPTLPEAVGTRRERFSRKTALKRDHGADPDVPSWSRSPKSLLGEVIPTIPWIRGWDDPKFSWKWEYPRKTAHPGSRNKASVYSPSPSLPREWIPVDPFPWIPALENHGITAKAGMEEDGKWGGI</sequence>
<keyword evidence="3" id="KW-0677">Repeat</keyword>
<feature type="compositionally biased region" description="Basic and acidic residues" evidence="6">
    <location>
        <begin position="922"/>
        <end position="935"/>
    </location>
</feature>
<feature type="domain" description="Ig-like" evidence="7">
    <location>
        <begin position="646"/>
        <end position="751"/>
    </location>
</feature>
<evidence type="ECO:0000256" key="5">
    <source>
        <dbReference type="ARBA" id="ARBA00023180"/>
    </source>
</evidence>
<dbReference type="SUPFAM" id="SSF48726">
    <property type="entry name" value="Immunoglobulin"/>
    <property type="match status" value="1"/>
</dbReference>
<evidence type="ECO:0000313" key="9">
    <source>
        <dbReference type="Proteomes" id="UP000276834"/>
    </source>
</evidence>
<feature type="region of interest" description="Disordered" evidence="6">
    <location>
        <begin position="859"/>
        <end position="939"/>
    </location>
</feature>
<dbReference type="PANTHER" id="PTHR24366:SF15">
    <property type="entry name" value="IMMUNOGLOBULIN SUPERFAMILY CONTAINING LEUCINE-RICH REPEAT PROTEIN 2"/>
    <property type="match status" value="1"/>
</dbReference>
<dbReference type="InterPro" id="IPR000483">
    <property type="entry name" value="Cys-rich_flank_reg_C"/>
</dbReference>
<feature type="region of interest" description="Disordered" evidence="6">
    <location>
        <begin position="57"/>
        <end position="179"/>
    </location>
</feature>
<feature type="region of interest" description="Disordered" evidence="6">
    <location>
        <begin position="1476"/>
        <end position="1501"/>
    </location>
</feature>
<feature type="compositionally biased region" description="Basic and acidic residues" evidence="6">
    <location>
        <begin position="273"/>
        <end position="287"/>
    </location>
</feature>
<evidence type="ECO:0000259" key="7">
    <source>
        <dbReference type="PROSITE" id="PS50835"/>
    </source>
</evidence>
<dbReference type="InterPro" id="IPR036179">
    <property type="entry name" value="Ig-like_dom_sf"/>
</dbReference>
<feature type="compositionally biased region" description="Gly residues" evidence="6">
    <location>
        <begin position="161"/>
        <end position="174"/>
    </location>
</feature>
<dbReference type="InterPro" id="IPR003591">
    <property type="entry name" value="Leu-rich_rpt_typical-subtyp"/>
</dbReference>
<name>A0A3L8Q7M4_CHLGU</name>
<evidence type="ECO:0000256" key="1">
    <source>
        <dbReference type="ARBA" id="ARBA00022614"/>
    </source>
</evidence>
<dbReference type="PROSITE" id="PS51450">
    <property type="entry name" value="LRR"/>
    <property type="match status" value="1"/>
</dbReference>
<keyword evidence="4" id="KW-1015">Disulfide bond</keyword>
<dbReference type="InterPro" id="IPR003598">
    <property type="entry name" value="Ig_sub2"/>
</dbReference>
<keyword evidence="2" id="KW-0732">Signal</keyword>
<dbReference type="Gene3D" id="3.80.10.10">
    <property type="entry name" value="Ribonuclease Inhibitor"/>
    <property type="match status" value="1"/>
</dbReference>
<dbReference type="SMART" id="SM00408">
    <property type="entry name" value="IGc2"/>
    <property type="match status" value="1"/>
</dbReference>
<dbReference type="InterPro" id="IPR013783">
    <property type="entry name" value="Ig-like_fold"/>
</dbReference>
<feature type="region of interest" description="Disordered" evidence="6">
    <location>
        <begin position="985"/>
        <end position="1105"/>
    </location>
</feature>
<dbReference type="SMART" id="SM00409">
    <property type="entry name" value="IG"/>
    <property type="match status" value="1"/>
</dbReference>
<protein>
    <recommendedName>
        <fullName evidence="7">Ig-like domain-containing protein</fullName>
    </recommendedName>
</protein>
<proteinExistence type="predicted"/>
<dbReference type="InterPro" id="IPR013098">
    <property type="entry name" value="Ig_I-set"/>
</dbReference>
<accession>A0A3L8Q7M4</accession>
<dbReference type="InterPro" id="IPR003599">
    <property type="entry name" value="Ig_sub"/>
</dbReference>
<dbReference type="InterPro" id="IPR007110">
    <property type="entry name" value="Ig-like_dom"/>
</dbReference>
<feature type="compositionally biased region" description="Low complexity" evidence="6">
    <location>
        <begin position="1058"/>
        <end position="1067"/>
    </location>
</feature>
<dbReference type="STRING" id="44316.ENSEGOP00005020821"/>
<dbReference type="PANTHER" id="PTHR24366">
    <property type="entry name" value="IG(IMMUNOGLOBULIN) AND LRR(LEUCINE RICH REPEAT) DOMAINS"/>
    <property type="match status" value="1"/>
</dbReference>
<feature type="compositionally biased region" description="Acidic residues" evidence="6">
    <location>
        <begin position="77"/>
        <end position="89"/>
    </location>
</feature>
<comment type="caution">
    <text evidence="8">The sequence shown here is derived from an EMBL/GenBank/DDBJ whole genome shotgun (WGS) entry which is preliminary data.</text>
</comment>
<feature type="compositionally biased region" description="Low complexity" evidence="6">
    <location>
        <begin position="1085"/>
        <end position="1096"/>
    </location>
</feature>
<evidence type="ECO:0000256" key="6">
    <source>
        <dbReference type="SAM" id="MobiDB-lite"/>
    </source>
</evidence>
<reference evidence="8 9" key="1">
    <citation type="journal article" date="2018" name="Proc. R. Soc. B">
        <title>A non-coding region near Follistatin controls head colour polymorphism in the Gouldian finch.</title>
        <authorList>
            <person name="Toomey M.B."/>
            <person name="Marques C.I."/>
            <person name="Andrade P."/>
            <person name="Araujo P.M."/>
            <person name="Sabatino S."/>
            <person name="Gazda M.A."/>
            <person name="Afonso S."/>
            <person name="Lopes R.J."/>
            <person name="Corbo J.C."/>
            <person name="Carneiro M."/>
        </authorList>
    </citation>
    <scope>NUCLEOTIDE SEQUENCE [LARGE SCALE GENOMIC DNA]</scope>
    <source>
        <strain evidence="8">Red01</strain>
        <tissue evidence="8">Muscle</tissue>
    </source>
</reference>
<keyword evidence="5" id="KW-0325">Glycoprotein</keyword>
<dbReference type="Pfam" id="PF07679">
    <property type="entry name" value="I-set"/>
    <property type="match status" value="1"/>
</dbReference>
<dbReference type="InterPro" id="IPR032675">
    <property type="entry name" value="LRR_dom_sf"/>
</dbReference>
<dbReference type="SUPFAM" id="SSF52058">
    <property type="entry name" value="L domain-like"/>
    <property type="match status" value="1"/>
</dbReference>
<dbReference type="OrthoDB" id="2151624at2759"/>
<organism evidence="8 9">
    <name type="scientific">Chloebia gouldiae</name>
    <name type="common">Gouldian finch</name>
    <name type="synonym">Erythrura gouldiae</name>
    <dbReference type="NCBI Taxonomy" id="44316"/>
    <lineage>
        <taxon>Eukaryota</taxon>
        <taxon>Metazoa</taxon>
        <taxon>Chordata</taxon>
        <taxon>Craniata</taxon>
        <taxon>Vertebrata</taxon>
        <taxon>Euteleostomi</taxon>
        <taxon>Archelosauria</taxon>
        <taxon>Archosauria</taxon>
        <taxon>Dinosauria</taxon>
        <taxon>Saurischia</taxon>
        <taxon>Theropoda</taxon>
        <taxon>Coelurosauria</taxon>
        <taxon>Aves</taxon>
        <taxon>Neognathae</taxon>
        <taxon>Neoaves</taxon>
        <taxon>Telluraves</taxon>
        <taxon>Australaves</taxon>
        <taxon>Passeriformes</taxon>
        <taxon>Passeroidea</taxon>
        <taxon>Passeridae</taxon>
        <taxon>Chloebia</taxon>
    </lineage>
</organism>
<evidence type="ECO:0000313" key="8">
    <source>
        <dbReference type="EMBL" id="RLV63327.1"/>
    </source>
</evidence>
<dbReference type="Pfam" id="PF13855">
    <property type="entry name" value="LRR_8"/>
    <property type="match status" value="2"/>
</dbReference>
<evidence type="ECO:0000256" key="3">
    <source>
        <dbReference type="ARBA" id="ARBA00022737"/>
    </source>
</evidence>
<feature type="region of interest" description="Disordered" evidence="6">
    <location>
        <begin position="267"/>
        <end position="300"/>
    </location>
</feature>
<keyword evidence="9" id="KW-1185">Reference proteome</keyword>
<dbReference type="SMART" id="SM00082">
    <property type="entry name" value="LRRCT"/>
    <property type="match status" value="1"/>
</dbReference>
<dbReference type="Gene3D" id="2.60.40.10">
    <property type="entry name" value="Immunoglobulins"/>
    <property type="match status" value="1"/>
</dbReference>
<gene>
    <name evidence="8" type="ORF">DV515_00018385</name>
</gene>
<evidence type="ECO:0000256" key="2">
    <source>
        <dbReference type="ARBA" id="ARBA00022729"/>
    </source>
</evidence>
<feature type="compositionally biased region" description="Basic and acidic residues" evidence="6">
    <location>
        <begin position="97"/>
        <end position="107"/>
    </location>
</feature>
<dbReference type="Proteomes" id="UP000276834">
    <property type="component" value="Unassembled WGS sequence"/>
</dbReference>
<dbReference type="InterPro" id="IPR001611">
    <property type="entry name" value="Leu-rich_rpt"/>
</dbReference>
<feature type="compositionally biased region" description="Basic and acidic residues" evidence="6">
    <location>
        <begin position="125"/>
        <end position="147"/>
    </location>
</feature>
<feature type="compositionally biased region" description="Polar residues" evidence="6">
    <location>
        <begin position="865"/>
        <end position="879"/>
    </location>
</feature>
<keyword evidence="1" id="KW-0433">Leucine-rich repeat</keyword>